<name>A0A840UCJ5_9GAMM</name>
<dbReference type="SUPFAM" id="SSF56672">
    <property type="entry name" value="DNA/RNA polymerases"/>
    <property type="match status" value="1"/>
</dbReference>
<sequence>MLWLYLHFPHLMLDHVRRNQPTDKPLVIADGSGQVILQACAQARDLGIQPGIRLKTALGLAPELSLLQADQAQETRLLEDQARWLYRYVAHITLASPDGLWAEVSSLQRLYGGLAAIWQTVEQALAEHQLTAWPALGHTPLAARLLARAGKGECTADKGHISHALNQLPLQAAEFEPSACTRLNRLGLNTLGEVFALPQKELARRLSPELLVHAQKIQGTRPDPRAPWQPPHRFRQQADFIQEVEHTQGLLFALQRILAELEEDLCWRQQDTDTLLLILKHRHLEPTRLRLRTTGPEHRAETFLKLIRLKLDQQPLRAPVTSLVLAVRRFTGRETPGGQDLLGESQDLNEAWHTLISRLQARLGEQALTRLSPQADHRPEFAWCASDVRQRTHSAAGNWQALPRRPLWLLPGPCPLEQQPVAWFSGPERISAGWWDGQRVHRDYYIAQLPGGQVAWVYRDIRDAWFIHGWFG</sequence>
<proteinExistence type="inferred from homology"/>
<comment type="similarity">
    <text evidence="1">Belongs to the DNA polymerase type-Y family.</text>
</comment>
<dbReference type="Gene3D" id="3.40.1170.60">
    <property type="match status" value="1"/>
</dbReference>
<feature type="domain" description="UmuC" evidence="3">
    <location>
        <begin position="19"/>
        <end position="147"/>
    </location>
</feature>
<evidence type="ECO:0000259" key="3">
    <source>
        <dbReference type="Pfam" id="PF00817"/>
    </source>
</evidence>
<keyword evidence="2" id="KW-0227">DNA damage</keyword>
<dbReference type="PANTHER" id="PTHR35369">
    <property type="entry name" value="BLR3025 PROTEIN-RELATED"/>
    <property type="match status" value="1"/>
</dbReference>
<reference evidence="4 5" key="1">
    <citation type="submission" date="2020-08" db="EMBL/GenBank/DDBJ databases">
        <title>Genomic Encyclopedia of Type Strains, Phase IV (KMG-IV): sequencing the most valuable type-strain genomes for metagenomic binning, comparative biology and taxonomic classification.</title>
        <authorList>
            <person name="Goeker M."/>
        </authorList>
    </citation>
    <scope>NUCLEOTIDE SEQUENCE [LARGE SCALE GENOMIC DNA]</scope>
    <source>
        <strain evidence="4 5">DSM 22359</strain>
    </source>
</reference>
<dbReference type="InterPro" id="IPR043128">
    <property type="entry name" value="Rev_trsase/Diguanyl_cyclase"/>
</dbReference>
<dbReference type="AlphaFoldDB" id="A0A840UCJ5"/>
<evidence type="ECO:0000256" key="2">
    <source>
        <dbReference type="ARBA" id="ARBA00022763"/>
    </source>
</evidence>
<comment type="caution">
    <text evidence="4">The sequence shown here is derived from an EMBL/GenBank/DDBJ whole genome shotgun (WGS) entry which is preliminary data.</text>
</comment>
<dbReference type="RefSeq" id="WP_183706285.1">
    <property type="nucleotide sequence ID" value="NZ_JACHFE010000011.1"/>
</dbReference>
<keyword evidence="5" id="KW-1185">Reference proteome</keyword>
<organism evidence="4 5">
    <name type="scientific">Marinobacter oulmenensis</name>
    <dbReference type="NCBI Taxonomy" id="643747"/>
    <lineage>
        <taxon>Bacteria</taxon>
        <taxon>Pseudomonadati</taxon>
        <taxon>Pseudomonadota</taxon>
        <taxon>Gammaproteobacteria</taxon>
        <taxon>Pseudomonadales</taxon>
        <taxon>Marinobacteraceae</taxon>
        <taxon>Marinobacter</taxon>
    </lineage>
</organism>
<dbReference type="PANTHER" id="PTHR35369:SF2">
    <property type="entry name" value="BLR3025 PROTEIN"/>
    <property type="match status" value="1"/>
</dbReference>
<evidence type="ECO:0000313" key="5">
    <source>
        <dbReference type="Proteomes" id="UP000591735"/>
    </source>
</evidence>
<evidence type="ECO:0000313" key="4">
    <source>
        <dbReference type="EMBL" id="MBB5322752.1"/>
    </source>
</evidence>
<dbReference type="Pfam" id="PF00817">
    <property type="entry name" value="IMS"/>
    <property type="match status" value="1"/>
</dbReference>
<dbReference type="InterPro" id="IPR043502">
    <property type="entry name" value="DNA/RNA_pol_sf"/>
</dbReference>
<dbReference type="GO" id="GO:0006281">
    <property type="term" value="P:DNA repair"/>
    <property type="evidence" value="ECO:0007669"/>
    <property type="project" value="InterPro"/>
</dbReference>
<accession>A0A840UCJ5</accession>
<protein>
    <submittedName>
        <fullName evidence="4">Protein ImuB</fullName>
    </submittedName>
</protein>
<dbReference type="CDD" id="cd03468">
    <property type="entry name" value="PolY_like"/>
    <property type="match status" value="1"/>
</dbReference>
<dbReference type="InterPro" id="IPR001126">
    <property type="entry name" value="UmuC"/>
</dbReference>
<evidence type="ECO:0000256" key="1">
    <source>
        <dbReference type="ARBA" id="ARBA00010945"/>
    </source>
</evidence>
<dbReference type="InterPro" id="IPR050356">
    <property type="entry name" value="SulA_CellDiv_inhibitor"/>
</dbReference>
<dbReference type="Proteomes" id="UP000591735">
    <property type="component" value="Unassembled WGS sequence"/>
</dbReference>
<gene>
    <name evidence="4" type="ORF">HNR38_003265</name>
</gene>
<dbReference type="EMBL" id="JACHFE010000011">
    <property type="protein sequence ID" value="MBB5322752.1"/>
    <property type="molecule type" value="Genomic_DNA"/>
</dbReference>
<dbReference type="Gene3D" id="3.30.70.270">
    <property type="match status" value="1"/>
</dbReference>